<organism evidence="1 2">
    <name type="scientific">Orbilia blumenaviensis</name>
    <dbReference type="NCBI Taxonomy" id="1796055"/>
    <lineage>
        <taxon>Eukaryota</taxon>
        <taxon>Fungi</taxon>
        <taxon>Dikarya</taxon>
        <taxon>Ascomycota</taxon>
        <taxon>Pezizomycotina</taxon>
        <taxon>Orbiliomycetes</taxon>
        <taxon>Orbiliales</taxon>
        <taxon>Orbiliaceae</taxon>
        <taxon>Orbilia</taxon>
    </lineage>
</organism>
<gene>
    <name evidence="1" type="ORF">TWF730_010012</name>
</gene>
<accession>A0AAV9UUW0</accession>
<keyword evidence="2" id="KW-1185">Reference proteome</keyword>
<dbReference type="EMBL" id="JAVHNS010000007">
    <property type="protein sequence ID" value="KAK6349262.1"/>
    <property type="molecule type" value="Genomic_DNA"/>
</dbReference>
<comment type="caution">
    <text evidence="1">The sequence shown here is derived from an EMBL/GenBank/DDBJ whole genome shotgun (WGS) entry which is preliminary data.</text>
</comment>
<dbReference type="AlphaFoldDB" id="A0AAV9UUW0"/>
<name>A0AAV9UUW0_9PEZI</name>
<evidence type="ECO:0000313" key="2">
    <source>
        <dbReference type="Proteomes" id="UP001373714"/>
    </source>
</evidence>
<dbReference type="Proteomes" id="UP001373714">
    <property type="component" value="Unassembled WGS sequence"/>
</dbReference>
<evidence type="ECO:0000313" key="1">
    <source>
        <dbReference type="EMBL" id="KAK6349262.1"/>
    </source>
</evidence>
<reference evidence="1 2" key="1">
    <citation type="submission" date="2019-10" db="EMBL/GenBank/DDBJ databases">
        <authorList>
            <person name="Palmer J.M."/>
        </authorList>
    </citation>
    <scope>NUCLEOTIDE SEQUENCE [LARGE SCALE GENOMIC DNA]</scope>
    <source>
        <strain evidence="1 2">TWF730</strain>
    </source>
</reference>
<protein>
    <submittedName>
        <fullName evidence="1">Uncharacterized protein</fullName>
    </submittedName>
</protein>
<sequence>MESVLVAVKDRERLEKRVTGSNLSRDYVALGRREAQAVLQSGSQDLWLDGWWQSLSDAFEIREAKTETEAEEYQCDDTDS</sequence>
<proteinExistence type="predicted"/>